<dbReference type="RefSeq" id="WP_008561151.1">
    <property type="nucleotide sequence ID" value="NZ_CVRL01000006.1"/>
</dbReference>
<evidence type="ECO:0000313" key="1">
    <source>
        <dbReference type="EMBL" id="CRL09754.1"/>
    </source>
</evidence>
<dbReference type="Proteomes" id="UP000043764">
    <property type="component" value="Unassembled WGS sequence"/>
</dbReference>
<dbReference type="AlphaFoldDB" id="A0A0H5CY91"/>
<name>A0A0H5CY91_9RHOB</name>
<protein>
    <submittedName>
        <fullName evidence="1">Uncharacterized protein</fullName>
    </submittedName>
</protein>
<evidence type="ECO:0000313" key="2">
    <source>
        <dbReference type="Proteomes" id="UP000043764"/>
    </source>
</evidence>
<reference evidence="2" key="1">
    <citation type="submission" date="2015-05" db="EMBL/GenBank/DDBJ databases">
        <authorList>
            <person name="Rodrigo-Torres Lidia"/>
            <person name="Arahal R.David."/>
        </authorList>
    </citation>
    <scope>NUCLEOTIDE SEQUENCE [LARGE SCALE GENOMIC DNA]</scope>
    <source>
        <strain evidence="2">CECT 7321</strain>
    </source>
</reference>
<dbReference type="EMBL" id="CVRL01000006">
    <property type="protein sequence ID" value="CRL09754.1"/>
    <property type="molecule type" value="Genomic_DNA"/>
</dbReference>
<sequence>MNVTEDSFFAVLTTSGVSMPAVPAGVVRSIRSISFTNNDTAEDGQAVHLAHAKVTRSGATYSIVEPMEVKQRDGARAGHVGSGILKAGDVLRLYASTSSRITAWVSFHDREVPAE</sequence>
<organism evidence="1 2">
    <name type="scientific">Phaeobacter italicus</name>
    <dbReference type="NCBI Taxonomy" id="481446"/>
    <lineage>
        <taxon>Bacteria</taxon>
        <taxon>Pseudomonadati</taxon>
        <taxon>Pseudomonadota</taxon>
        <taxon>Alphaproteobacteria</taxon>
        <taxon>Rhodobacterales</taxon>
        <taxon>Roseobacteraceae</taxon>
        <taxon>Phaeobacter</taxon>
    </lineage>
</organism>
<proteinExistence type="predicted"/>
<accession>A0A0H5CY91</accession>
<gene>
    <name evidence="1" type="ORF">NIT7321_00588</name>
</gene>
<keyword evidence="2" id="KW-1185">Reference proteome</keyword>